<protein>
    <submittedName>
        <fullName evidence="5">Tyrosine-type recombinase/integrase</fullName>
    </submittedName>
</protein>
<dbReference type="InterPro" id="IPR011010">
    <property type="entry name" value="DNA_brk_join_enz"/>
</dbReference>
<dbReference type="InterPro" id="IPR002104">
    <property type="entry name" value="Integrase_catalytic"/>
</dbReference>
<dbReference type="SUPFAM" id="SSF56349">
    <property type="entry name" value="DNA breaking-rejoining enzymes"/>
    <property type="match status" value="1"/>
</dbReference>
<dbReference type="Proteomes" id="UP001236507">
    <property type="component" value="Unassembled WGS sequence"/>
</dbReference>
<evidence type="ECO:0000313" key="6">
    <source>
        <dbReference type="Proteomes" id="UP001236507"/>
    </source>
</evidence>
<dbReference type="Gene3D" id="1.10.443.10">
    <property type="entry name" value="Intergrase catalytic core"/>
    <property type="match status" value="1"/>
</dbReference>
<gene>
    <name evidence="5" type="ORF">QM524_06925</name>
</gene>
<evidence type="ECO:0000313" key="5">
    <source>
        <dbReference type="EMBL" id="MDI9858933.1"/>
    </source>
</evidence>
<comment type="similarity">
    <text evidence="1">Belongs to the 'phage' integrase family.</text>
</comment>
<reference evidence="5 6" key="1">
    <citation type="submission" date="2023-05" db="EMBL/GenBank/DDBJ databases">
        <title>Novel species of genus Flectobacillus isolated from stream in China.</title>
        <authorList>
            <person name="Lu H."/>
        </authorList>
    </citation>
    <scope>NUCLEOTIDE SEQUENCE [LARGE SCALE GENOMIC DNA]</scope>
    <source>
        <strain evidence="5 6">KCTC 42575</strain>
    </source>
</reference>
<evidence type="ECO:0000256" key="3">
    <source>
        <dbReference type="ARBA" id="ARBA00023172"/>
    </source>
</evidence>
<name>A0ABT6Y5T1_9BACT</name>
<dbReference type="RefSeq" id="WP_283344001.1">
    <property type="nucleotide sequence ID" value="NZ_JASHIF010000004.1"/>
</dbReference>
<organism evidence="5 6">
    <name type="scientific">Flectobacillus roseus</name>
    <dbReference type="NCBI Taxonomy" id="502259"/>
    <lineage>
        <taxon>Bacteria</taxon>
        <taxon>Pseudomonadati</taxon>
        <taxon>Bacteroidota</taxon>
        <taxon>Cytophagia</taxon>
        <taxon>Cytophagales</taxon>
        <taxon>Flectobacillaceae</taxon>
        <taxon>Flectobacillus</taxon>
    </lineage>
</organism>
<sequence>MQINYWFRKSTKNPELGNLQAVIKIDGVESKPFSTGIDCEKKNWNHDHKCFEGKGSAQKEKALHNFEQRMRMILTTLEAENPNQFIHPSKMIELHRNDKASRKKPQEIFTMPDAIRFYNDLRQELNQAGQLDDETLENDTKYANNVLKFLREKNRMAKPAVNFDLSVMDEFIHYMKVLGRKPYYINRHIMWIKSVHKQAYKRNKISFKPVEDMDLLKVKQELPKVLEPWEVDKVYEYKFKKSLQEVADAWVFCQETSFSYADYISLRDEFLNVDDEGIYWIIFPRDKVEENNYMTPLSARALEIIDKYGGSLEGLPKRSNQTMNASLKEIAKYAGVNSKLHFHMARKSYVHNALNYKGMRDVTIAQTVGWSDTKMLKVYARINRNAIIKEFFKK</sequence>
<dbReference type="EMBL" id="JASHIF010000004">
    <property type="protein sequence ID" value="MDI9858933.1"/>
    <property type="molecule type" value="Genomic_DNA"/>
</dbReference>
<feature type="domain" description="Tyr recombinase" evidence="4">
    <location>
        <begin position="319"/>
        <end position="384"/>
    </location>
</feature>
<accession>A0ABT6Y5T1</accession>
<keyword evidence="2" id="KW-0238">DNA-binding</keyword>
<dbReference type="PANTHER" id="PTHR30349">
    <property type="entry name" value="PHAGE INTEGRASE-RELATED"/>
    <property type="match status" value="1"/>
</dbReference>
<evidence type="ECO:0000256" key="2">
    <source>
        <dbReference type="ARBA" id="ARBA00023125"/>
    </source>
</evidence>
<dbReference type="PANTHER" id="PTHR30349:SF41">
    <property type="entry name" value="INTEGRASE_RECOMBINASE PROTEIN MJ0367-RELATED"/>
    <property type="match status" value="1"/>
</dbReference>
<dbReference type="InterPro" id="IPR050090">
    <property type="entry name" value="Tyrosine_recombinase_XerCD"/>
</dbReference>
<evidence type="ECO:0000259" key="4">
    <source>
        <dbReference type="Pfam" id="PF00589"/>
    </source>
</evidence>
<dbReference type="InterPro" id="IPR013762">
    <property type="entry name" value="Integrase-like_cat_sf"/>
</dbReference>
<dbReference type="Pfam" id="PF00589">
    <property type="entry name" value="Phage_integrase"/>
    <property type="match status" value="1"/>
</dbReference>
<proteinExistence type="inferred from homology"/>
<comment type="caution">
    <text evidence="5">The sequence shown here is derived from an EMBL/GenBank/DDBJ whole genome shotgun (WGS) entry which is preliminary data.</text>
</comment>
<keyword evidence="6" id="KW-1185">Reference proteome</keyword>
<keyword evidence="3" id="KW-0233">DNA recombination</keyword>
<evidence type="ECO:0000256" key="1">
    <source>
        <dbReference type="ARBA" id="ARBA00008857"/>
    </source>
</evidence>